<evidence type="ECO:0000313" key="2">
    <source>
        <dbReference type="EMBL" id="ULT94701.1"/>
    </source>
</evidence>
<sequence length="272" mass="30611">MIRGSRGRIIPQPELYTPFTLPKARFPSPSRYSIDNRAKCVPVDERFKNKIVGDWIICGEYPLGDPASWTSYPDEIQLLNEIPYEYPPKMCRKPCKRPLAGTPMDVDDEVDKNDGFGRYTNIIEDPPSHIPIASFRRQQQAENARKALEQSQSTTSAPSASVTRQEFMSTDRKLALQQLRARNRTLLLPSSQIPGSQYQTTTSAMSVSHLELENMPPSMVNSGNKMNENDINNSNITEFIGDSEVLTYSSYVLSAYPEIPEGLDNNDPCLCI</sequence>
<evidence type="ECO:0000313" key="3">
    <source>
        <dbReference type="Proteomes" id="UP000827892"/>
    </source>
</evidence>
<gene>
    <name evidence="2" type="ORF">L3Y34_003863</name>
</gene>
<organism evidence="2 3">
    <name type="scientific">Caenorhabditis briggsae</name>
    <dbReference type="NCBI Taxonomy" id="6238"/>
    <lineage>
        <taxon>Eukaryota</taxon>
        <taxon>Metazoa</taxon>
        <taxon>Ecdysozoa</taxon>
        <taxon>Nematoda</taxon>
        <taxon>Chromadorea</taxon>
        <taxon>Rhabditida</taxon>
        <taxon>Rhabditina</taxon>
        <taxon>Rhabditomorpha</taxon>
        <taxon>Rhabditoidea</taxon>
        <taxon>Rhabditidae</taxon>
        <taxon>Peloderinae</taxon>
        <taxon>Caenorhabditis</taxon>
    </lineage>
</organism>
<reference evidence="2 3" key="1">
    <citation type="submission" date="2022-05" db="EMBL/GenBank/DDBJ databases">
        <title>Chromosome-level reference genomes for two strains of Caenorhabditis briggsae: an improved platform for comparative genomics.</title>
        <authorList>
            <person name="Stevens L."/>
            <person name="Andersen E.C."/>
        </authorList>
    </citation>
    <scope>NUCLEOTIDE SEQUENCE [LARGE SCALE GENOMIC DNA]</scope>
    <source>
        <strain evidence="2">QX1410_ONT</strain>
        <tissue evidence="2">Whole-organism</tissue>
    </source>
</reference>
<dbReference type="AlphaFoldDB" id="A0AAE9D3W1"/>
<proteinExistence type="predicted"/>
<name>A0AAE9D3W1_CAEBR</name>
<dbReference type="Proteomes" id="UP000827892">
    <property type="component" value="Chromosome IV"/>
</dbReference>
<feature type="compositionally biased region" description="Low complexity" evidence="1">
    <location>
        <begin position="150"/>
        <end position="161"/>
    </location>
</feature>
<feature type="region of interest" description="Disordered" evidence="1">
    <location>
        <begin position="138"/>
        <end position="168"/>
    </location>
</feature>
<evidence type="ECO:0000256" key="1">
    <source>
        <dbReference type="SAM" id="MobiDB-lite"/>
    </source>
</evidence>
<dbReference type="EMBL" id="CP090894">
    <property type="protein sequence ID" value="ULT94701.1"/>
    <property type="molecule type" value="Genomic_DNA"/>
</dbReference>
<accession>A0AAE9D3W1</accession>
<protein>
    <submittedName>
        <fullName evidence="2">Uncharacterized protein</fullName>
    </submittedName>
</protein>
<dbReference type="EMBL" id="CP090894">
    <property type="protein sequence ID" value="ULT94700.1"/>
    <property type="molecule type" value="Genomic_DNA"/>
</dbReference>